<dbReference type="PRINTS" id="PR00922">
    <property type="entry name" value="DADACBPTASE3"/>
</dbReference>
<sequence length="470" mass="49857">MRISFRLQAAIVLVFACGGAAAQELPASVTQALRHAGIPSSAVGAYAQEVIAGRTLVSSNALAPLNPASTLKLVTTQAALQLLGPTYTWKTGAYAAGPQRGDVLEGDLVIRGGGDPRLNVESLWLFLRQLREKGIRQISGDLVLDHSRFETRPFDAAQFDGAPLKPYNAGPDALLLNYHAFALRLTPDQASGKARVSVEPPVSGLPVSGPVLVEGECGNWNANLAPSLTDQGIAIDGTYPYACGENVLYAHPYQMSRAAFFGAVFRRLWTEMGGTLGGQVRDGLLPADARLVAEWQSAPLTQVITDINKFSNNVMARQLLLTMASEASPAPANPEGGAAAVRGWLMGKGIDAPDLVLDNGSGLSRSERISAITMGRVLLAGYNSPTMPEFIASLPLVANDGTMRKRLRDKPVAGRAHIKTGSLDGVRAIAGYVMAASGKWYAVVCIVNHPNAGAAREPLDLLVQWIYERG</sequence>
<gene>
    <name evidence="4" type="ORF">SAMN06295970_101312</name>
</gene>
<organism evidence="4 5">
    <name type="scientific">Noviherbaspirillum suwonense</name>
    <dbReference type="NCBI Taxonomy" id="1224511"/>
    <lineage>
        <taxon>Bacteria</taxon>
        <taxon>Pseudomonadati</taxon>
        <taxon>Pseudomonadota</taxon>
        <taxon>Betaproteobacteria</taxon>
        <taxon>Burkholderiales</taxon>
        <taxon>Oxalobacteraceae</taxon>
        <taxon>Noviherbaspirillum</taxon>
    </lineage>
</organism>
<keyword evidence="4" id="KW-0645">Protease</keyword>
<name>A0ABY1PR77_9BURK</name>
<evidence type="ECO:0000313" key="4">
    <source>
        <dbReference type="EMBL" id="SMP43523.1"/>
    </source>
</evidence>
<keyword evidence="3" id="KW-0732">Signal</keyword>
<dbReference type="InterPro" id="IPR012338">
    <property type="entry name" value="Beta-lactam/transpept-like"/>
</dbReference>
<dbReference type="NCBIfam" id="TIGR00666">
    <property type="entry name" value="PBP4"/>
    <property type="match status" value="1"/>
</dbReference>
<dbReference type="InterPro" id="IPR000667">
    <property type="entry name" value="Peptidase_S13"/>
</dbReference>
<reference evidence="4 5" key="1">
    <citation type="submission" date="2017-05" db="EMBL/GenBank/DDBJ databases">
        <authorList>
            <person name="Varghese N."/>
            <person name="Submissions S."/>
        </authorList>
    </citation>
    <scope>NUCLEOTIDE SEQUENCE [LARGE SCALE GENOMIC DNA]</scope>
    <source>
        <strain evidence="4 5">DSM 26001</strain>
    </source>
</reference>
<dbReference type="GO" id="GO:0004180">
    <property type="term" value="F:carboxypeptidase activity"/>
    <property type="evidence" value="ECO:0007669"/>
    <property type="project" value="UniProtKB-KW"/>
</dbReference>
<dbReference type="PANTHER" id="PTHR30023:SF0">
    <property type="entry name" value="PENICILLIN-SENSITIVE CARBOXYPEPTIDASE A"/>
    <property type="match status" value="1"/>
</dbReference>
<evidence type="ECO:0000256" key="2">
    <source>
        <dbReference type="ARBA" id="ARBA00022801"/>
    </source>
</evidence>
<accession>A0ABY1PR77</accession>
<dbReference type="Gene3D" id="3.40.710.10">
    <property type="entry name" value="DD-peptidase/beta-lactamase superfamily"/>
    <property type="match status" value="2"/>
</dbReference>
<dbReference type="PANTHER" id="PTHR30023">
    <property type="entry name" value="D-ALANYL-D-ALANINE CARBOXYPEPTIDASE"/>
    <property type="match status" value="1"/>
</dbReference>
<dbReference type="SUPFAM" id="SSF56601">
    <property type="entry name" value="beta-lactamase/transpeptidase-like"/>
    <property type="match status" value="1"/>
</dbReference>
<dbReference type="Gene3D" id="3.50.80.20">
    <property type="entry name" value="D-Ala-D-Ala carboxypeptidase C, peptidase S13"/>
    <property type="match status" value="1"/>
</dbReference>
<proteinExistence type="inferred from homology"/>
<dbReference type="Pfam" id="PF02113">
    <property type="entry name" value="Peptidase_S13"/>
    <property type="match status" value="1"/>
</dbReference>
<comment type="caution">
    <text evidence="4">The sequence shown here is derived from an EMBL/GenBank/DDBJ whole genome shotgun (WGS) entry which is preliminary data.</text>
</comment>
<evidence type="ECO:0000256" key="3">
    <source>
        <dbReference type="SAM" id="SignalP"/>
    </source>
</evidence>
<protein>
    <submittedName>
        <fullName evidence="4">D-alanyl-D-alanine carboxypeptidase / D-alanyl-D-alanine-endopeptidase (Penicillin-binding protein 4)</fullName>
    </submittedName>
</protein>
<dbReference type="EMBL" id="FXUL01000001">
    <property type="protein sequence ID" value="SMP43523.1"/>
    <property type="molecule type" value="Genomic_DNA"/>
</dbReference>
<feature type="signal peptide" evidence="3">
    <location>
        <begin position="1"/>
        <end position="22"/>
    </location>
</feature>
<keyword evidence="4" id="KW-0121">Carboxypeptidase</keyword>
<evidence type="ECO:0000256" key="1">
    <source>
        <dbReference type="ARBA" id="ARBA00006096"/>
    </source>
</evidence>
<feature type="chain" id="PRO_5047035718" evidence="3">
    <location>
        <begin position="23"/>
        <end position="470"/>
    </location>
</feature>
<comment type="similarity">
    <text evidence="1">Belongs to the peptidase S13 family.</text>
</comment>
<dbReference type="PROSITE" id="PS51257">
    <property type="entry name" value="PROKAR_LIPOPROTEIN"/>
    <property type="match status" value="1"/>
</dbReference>
<evidence type="ECO:0000313" key="5">
    <source>
        <dbReference type="Proteomes" id="UP001158049"/>
    </source>
</evidence>
<keyword evidence="2" id="KW-0378">Hydrolase</keyword>
<dbReference type="Proteomes" id="UP001158049">
    <property type="component" value="Unassembled WGS sequence"/>
</dbReference>
<keyword evidence="5" id="KW-1185">Reference proteome</keyword>